<dbReference type="InterPro" id="IPR050570">
    <property type="entry name" value="Cell_wall_metabolism_enzyme"/>
</dbReference>
<dbReference type="InterPro" id="IPR016047">
    <property type="entry name" value="M23ase_b-sheet_dom"/>
</dbReference>
<dbReference type="Gene3D" id="2.70.70.10">
    <property type="entry name" value="Glucose Permease (Domain IIA)"/>
    <property type="match status" value="1"/>
</dbReference>
<evidence type="ECO:0000313" key="3">
    <source>
        <dbReference type="Proteomes" id="UP001501757"/>
    </source>
</evidence>
<evidence type="ECO:0000313" key="2">
    <source>
        <dbReference type="EMBL" id="GAA0347198.1"/>
    </source>
</evidence>
<dbReference type="PANTHER" id="PTHR21666:SF268">
    <property type="entry name" value="PEPTIDASE M23 DOMAIN-CONTAINING PROTEIN"/>
    <property type="match status" value="1"/>
</dbReference>
<proteinExistence type="predicted"/>
<comment type="caution">
    <text evidence="2">The sequence shown here is derived from an EMBL/GenBank/DDBJ whole genome shotgun (WGS) entry which is preliminary data.</text>
</comment>
<feature type="domain" description="M23ase beta-sheet core" evidence="1">
    <location>
        <begin position="43"/>
        <end position="130"/>
    </location>
</feature>
<organism evidence="2 3">
    <name type="scientific">Bowmanella denitrificans</name>
    <dbReference type="NCBI Taxonomy" id="366582"/>
    <lineage>
        <taxon>Bacteria</taxon>
        <taxon>Pseudomonadati</taxon>
        <taxon>Pseudomonadota</taxon>
        <taxon>Gammaproteobacteria</taxon>
        <taxon>Alteromonadales</taxon>
        <taxon>Alteromonadaceae</taxon>
        <taxon>Bowmanella</taxon>
    </lineage>
</organism>
<dbReference type="EMBL" id="BAAAEI010000006">
    <property type="protein sequence ID" value="GAA0347198.1"/>
    <property type="molecule type" value="Genomic_DNA"/>
</dbReference>
<dbReference type="CDD" id="cd12797">
    <property type="entry name" value="M23_peptidase"/>
    <property type="match status" value="1"/>
</dbReference>
<dbReference type="Proteomes" id="UP001501757">
    <property type="component" value="Unassembled WGS sequence"/>
</dbReference>
<reference evidence="3" key="1">
    <citation type="journal article" date="2019" name="Int. J. Syst. Evol. Microbiol.">
        <title>The Global Catalogue of Microorganisms (GCM) 10K type strain sequencing project: providing services to taxonomists for standard genome sequencing and annotation.</title>
        <authorList>
            <consortium name="The Broad Institute Genomics Platform"/>
            <consortium name="The Broad Institute Genome Sequencing Center for Infectious Disease"/>
            <person name="Wu L."/>
            <person name="Ma J."/>
        </authorList>
    </citation>
    <scope>NUCLEOTIDE SEQUENCE [LARGE SCALE GENOMIC DNA]</scope>
    <source>
        <strain evidence="3">JCM 13378</strain>
    </source>
</reference>
<protein>
    <submittedName>
        <fullName evidence="2">M23 family metallopeptidase</fullName>
    </submittedName>
</protein>
<dbReference type="SUPFAM" id="SSF51261">
    <property type="entry name" value="Duplicated hybrid motif"/>
    <property type="match status" value="1"/>
</dbReference>
<keyword evidence="3" id="KW-1185">Reference proteome</keyword>
<dbReference type="Pfam" id="PF01551">
    <property type="entry name" value="Peptidase_M23"/>
    <property type="match status" value="1"/>
</dbReference>
<dbReference type="RefSeq" id="WP_343842398.1">
    <property type="nucleotide sequence ID" value="NZ_BAAAEI010000006.1"/>
</dbReference>
<dbReference type="InterPro" id="IPR011055">
    <property type="entry name" value="Dup_hybrid_motif"/>
</dbReference>
<evidence type="ECO:0000259" key="1">
    <source>
        <dbReference type="Pfam" id="PF01551"/>
    </source>
</evidence>
<name>A0ABP3GN06_9ALTE</name>
<gene>
    <name evidence="2" type="ORF">GCM10009092_09540</name>
</gene>
<accession>A0ABP3GN06</accession>
<dbReference type="PANTHER" id="PTHR21666">
    <property type="entry name" value="PEPTIDASE-RELATED"/>
    <property type="match status" value="1"/>
</dbReference>
<sequence>MLLLLLGAGFFIPEPVKIPVKGASKADWHPQSFWYEPWGLSGVHKGIDIFAETGRAVISSTNGIVLYTGTFSRGGNVVVVLGPKWRFHYFAHLSSIETAPLRFVGVGDLIGKVGDSGNAKGKAPHLHYAILRLLPVPWAIDGATQGYKKAFFVDPHTYLSGAD</sequence>